<dbReference type="SUPFAM" id="SSF109854">
    <property type="entry name" value="DinB/YfiT-like putative metalloenzymes"/>
    <property type="match status" value="1"/>
</dbReference>
<dbReference type="InterPro" id="IPR034660">
    <property type="entry name" value="DinB/YfiT-like"/>
</dbReference>
<dbReference type="InterPro" id="IPR011466">
    <property type="entry name" value="DUF1572"/>
</dbReference>
<name>A0ABT7MN37_9BACL</name>
<reference evidence="1 2" key="1">
    <citation type="submission" date="2023-06" db="EMBL/GenBank/DDBJ databases">
        <title>Influencing factors and mechanism of Cr(VI) reduction by facultative anaerobic Exiguobacterium sp. PY14.</title>
        <authorList>
            <person name="Zou L."/>
        </authorList>
    </citation>
    <scope>NUCLEOTIDE SEQUENCE [LARGE SCALE GENOMIC DNA]</scope>
    <source>
        <strain evidence="1 2">PY14</strain>
    </source>
</reference>
<dbReference type="RefSeq" id="WP_214832042.1">
    <property type="nucleotide sequence ID" value="NZ_CP183077.1"/>
</dbReference>
<dbReference type="Gene3D" id="1.20.120.450">
    <property type="entry name" value="dinb family like domain"/>
    <property type="match status" value="1"/>
</dbReference>
<protein>
    <submittedName>
        <fullName evidence="1">DUF1572 family protein</fullName>
    </submittedName>
</protein>
<evidence type="ECO:0000313" key="2">
    <source>
        <dbReference type="Proteomes" id="UP001230807"/>
    </source>
</evidence>
<keyword evidence="2" id="KW-1185">Reference proteome</keyword>
<accession>A0ABT7MN37</accession>
<dbReference type="EMBL" id="JASWER010000003">
    <property type="protein sequence ID" value="MDL5376612.1"/>
    <property type="molecule type" value="Genomic_DNA"/>
</dbReference>
<dbReference type="Pfam" id="PF07609">
    <property type="entry name" value="DUF1572"/>
    <property type="match status" value="1"/>
</dbReference>
<proteinExistence type="predicted"/>
<dbReference type="Proteomes" id="UP001230807">
    <property type="component" value="Unassembled WGS sequence"/>
</dbReference>
<organism evidence="1 2">
    <name type="scientific">Exiguobacterium mexicanum</name>
    <dbReference type="NCBI Taxonomy" id="340146"/>
    <lineage>
        <taxon>Bacteria</taxon>
        <taxon>Bacillati</taxon>
        <taxon>Bacillota</taxon>
        <taxon>Bacilli</taxon>
        <taxon>Bacillales</taxon>
        <taxon>Bacillales Family XII. Incertae Sedis</taxon>
        <taxon>Exiguobacterium</taxon>
    </lineage>
</organism>
<gene>
    <name evidence="1" type="ORF">QR695_06275</name>
</gene>
<comment type="caution">
    <text evidence="1">The sequence shown here is derived from an EMBL/GenBank/DDBJ whole genome shotgun (WGS) entry which is preliminary data.</text>
</comment>
<sequence length="166" mass="19433">MFETRYFETVRSIFQEQKQLAEDALKQVNDEDMHRVLAKDTLSLAVIVQHISNNMKSRWTDFLTTDGEKPDRNRDAEFEDQHQSRAELMATWDERWQLLDDVLSGLTPEDLGKTVFIRGEEKTVILAIEKQVSHYSYHVGQIVYLAKLFAGENWNVLTIPLPHQRK</sequence>
<evidence type="ECO:0000313" key="1">
    <source>
        <dbReference type="EMBL" id="MDL5376612.1"/>
    </source>
</evidence>